<comment type="subcellular location">
    <subcellularLocation>
        <location evidence="7">Cell membrane</location>
        <topology evidence="7">Multi-pass membrane protein</topology>
    </subcellularLocation>
    <subcellularLocation>
        <location evidence="1">Membrane</location>
        <topology evidence="1">Multi-pass membrane protein</topology>
    </subcellularLocation>
</comment>
<reference evidence="8 9" key="1">
    <citation type="journal article" date="2021" name="Elife">
        <title>Chloroplast acquisition without the gene transfer in kleptoplastic sea slugs, Plakobranchus ocellatus.</title>
        <authorList>
            <person name="Maeda T."/>
            <person name="Takahashi S."/>
            <person name="Yoshida T."/>
            <person name="Shimamura S."/>
            <person name="Takaki Y."/>
            <person name="Nagai Y."/>
            <person name="Toyoda A."/>
            <person name="Suzuki Y."/>
            <person name="Arimoto A."/>
            <person name="Ishii H."/>
            <person name="Satoh N."/>
            <person name="Nishiyama T."/>
            <person name="Hasebe M."/>
            <person name="Maruyama T."/>
            <person name="Minagawa J."/>
            <person name="Obokata J."/>
            <person name="Shigenobu S."/>
        </authorList>
    </citation>
    <scope>NUCLEOTIDE SEQUENCE [LARGE SCALE GENOMIC DNA]</scope>
</reference>
<comment type="function">
    <text evidence="7">Choline transporter.</text>
</comment>
<dbReference type="InterPro" id="IPR007603">
    <property type="entry name" value="Choline_transptr-like"/>
</dbReference>
<protein>
    <recommendedName>
        <fullName evidence="7">Choline transporter-like protein</fullName>
    </recommendedName>
</protein>
<feature type="transmembrane region" description="Helical" evidence="7">
    <location>
        <begin position="223"/>
        <end position="249"/>
    </location>
</feature>
<gene>
    <name evidence="8" type="ORF">ElyMa_003577400</name>
</gene>
<sequence length="263" mass="29429">MSVQEPGLHDGKPLAAHLCIQSGSKHATLQSIVGRCIPRVFSDVLDASASVLDADGNTTLERANGDGVKVKDIKEGTINLLKFFKLKGMAELLFNDVLNTLHLIAACLVIGVVLAMIWIMLLRWVTKITVWLSIILFICLFAFATGFSFYKYTEIKNQNVTEEYKLPEEFQFELDYFLNMERTWLILGCISGAILLIFLLVILGLCSRIVLATNIIAEASVAVSYMWCVLCWPVVPFLLQFVVIVYFLFSMMYPSVSAHDLTS</sequence>
<evidence type="ECO:0000256" key="4">
    <source>
        <dbReference type="ARBA" id="ARBA00022989"/>
    </source>
</evidence>
<dbReference type="GO" id="GO:0022857">
    <property type="term" value="F:transmembrane transporter activity"/>
    <property type="evidence" value="ECO:0007669"/>
    <property type="project" value="UniProtKB-UniRule"/>
</dbReference>
<evidence type="ECO:0000256" key="1">
    <source>
        <dbReference type="ARBA" id="ARBA00004141"/>
    </source>
</evidence>
<comment type="caution">
    <text evidence="7">Lacks conserved residue(s) required for the propagation of feature annotation.</text>
</comment>
<keyword evidence="4 7" id="KW-1133">Transmembrane helix</keyword>
<dbReference type="EMBL" id="BMAT01007332">
    <property type="protein sequence ID" value="GFR62251.1"/>
    <property type="molecule type" value="Genomic_DNA"/>
</dbReference>
<feature type="transmembrane region" description="Helical" evidence="7">
    <location>
        <begin position="101"/>
        <end position="121"/>
    </location>
</feature>
<keyword evidence="5 7" id="KW-0472">Membrane</keyword>
<proteinExistence type="inferred from homology"/>
<dbReference type="Pfam" id="PF04515">
    <property type="entry name" value="Choline_transpo"/>
    <property type="match status" value="1"/>
</dbReference>
<evidence type="ECO:0000313" key="9">
    <source>
        <dbReference type="Proteomes" id="UP000762676"/>
    </source>
</evidence>
<evidence type="ECO:0000256" key="7">
    <source>
        <dbReference type="RuleBase" id="RU368066"/>
    </source>
</evidence>
<evidence type="ECO:0000256" key="2">
    <source>
        <dbReference type="ARBA" id="ARBA00007168"/>
    </source>
</evidence>
<dbReference type="Proteomes" id="UP000762676">
    <property type="component" value="Unassembled WGS sequence"/>
</dbReference>
<evidence type="ECO:0000256" key="6">
    <source>
        <dbReference type="ARBA" id="ARBA00023180"/>
    </source>
</evidence>
<feature type="transmembrane region" description="Helical" evidence="7">
    <location>
        <begin position="128"/>
        <end position="150"/>
    </location>
</feature>
<organism evidence="8 9">
    <name type="scientific">Elysia marginata</name>
    <dbReference type="NCBI Taxonomy" id="1093978"/>
    <lineage>
        <taxon>Eukaryota</taxon>
        <taxon>Metazoa</taxon>
        <taxon>Spiralia</taxon>
        <taxon>Lophotrochozoa</taxon>
        <taxon>Mollusca</taxon>
        <taxon>Gastropoda</taxon>
        <taxon>Heterobranchia</taxon>
        <taxon>Euthyneura</taxon>
        <taxon>Panpulmonata</taxon>
        <taxon>Sacoglossa</taxon>
        <taxon>Placobranchoidea</taxon>
        <taxon>Plakobranchidae</taxon>
        <taxon>Elysia</taxon>
    </lineage>
</organism>
<dbReference type="AlphaFoldDB" id="A0AAV4ENC4"/>
<keyword evidence="3 7" id="KW-0812">Transmembrane</keyword>
<evidence type="ECO:0000313" key="8">
    <source>
        <dbReference type="EMBL" id="GFR62251.1"/>
    </source>
</evidence>
<dbReference type="GO" id="GO:0005886">
    <property type="term" value="C:plasma membrane"/>
    <property type="evidence" value="ECO:0007669"/>
    <property type="project" value="UniProtKB-SubCell"/>
</dbReference>
<keyword evidence="6" id="KW-0325">Glycoprotein</keyword>
<keyword evidence="9" id="KW-1185">Reference proteome</keyword>
<comment type="caution">
    <text evidence="8">The sequence shown here is derived from an EMBL/GenBank/DDBJ whole genome shotgun (WGS) entry which is preliminary data.</text>
</comment>
<evidence type="ECO:0000256" key="5">
    <source>
        <dbReference type="ARBA" id="ARBA00023136"/>
    </source>
</evidence>
<dbReference type="PANTHER" id="PTHR12385:SF14">
    <property type="entry name" value="CHOLINE TRANSPORTER-LIKE 2"/>
    <property type="match status" value="1"/>
</dbReference>
<comment type="similarity">
    <text evidence="2 7">Belongs to the CTL (choline transporter-like) family.</text>
</comment>
<evidence type="ECO:0000256" key="3">
    <source>
        <dbReference type="ARBA" id="ARBA00022692"/>
    </source>
</evidence>
<feature type="transmembrane region" description="Helical" evidence="7">
    <location>
        <begin position="184"/>
        <end position="211"/>
    </location>
</feature>
<accession>A0AAV4ENC4</accession>
<dbReference type="PANTHER" id="PTHR12385">
    <property type="entry name" value="CHOLINE TRANSPORTER-LIKE (SLC FAMILY 44)"/>
    <property type="match status" value="1"/>
</dbReference>
<name>A0AAV4ENC4_9GAST</name>